<dbReference type="GO" id="GO:0005262">
    <property type="term" value="F:calcium channel activity"/>
    <property type="evidence" value="ECO:0000318"/>
    <property type="project" value="GO_Central"/>
</dbReference>
<organism evidence="17 18">
    <name type="scientific">Populus trichocarpa</name>
    <name type="common">Western balsam poplar</name>
    <name type="synonym">Populus balsamifera subsp. trichocarpa</name>
    <dbReference type="NCBI Taxonomy" id="3694"/>
    <lineage>
        <taxon>Eukaryota</taxon>
        <taxon>Viridiplantae</taxon>
        <taxon>Streptophyta</taxon>
        <taxon>Embryophyta</taxon>
        <taxon>Tracheophyta</taxon>
        <taxon>Spermatophyta</taxon>
        <taxon>Magnoliopsida</taxon>
        <taxon>eudicotyledons</taxon>
        <taxon>Gunneridae</taxon>
        <taxon>Pentapetalae</taxon>
        <taxon>rosids</taxon>
        <taxon>fabids</taxon>
        <taxon>Malpighiales</taxon>
        <taxon>Salicaceae</taxon>
        <taxon>Saliceae</taxon>
        <taxon>Populus</taxon>
    </lineage>
</organism>
<dbReference type="STRING" id="3694.A0A2K1Y6G3"/>
<reference evidence="17 18" key="1">
    <citation type="journal article" date="2006" name="Science">
        <title>The genome of black cottonwood, Populus trichocarpa (Torr. &amp; Gray).</title>
        <authorList>
            <person name="Tuskan G.A."/>
            <person name="Difazio S."/>
            <person name="Jansson S."/>
            <person name="Bohlmann J."/>
            <person name="Grigoriev I."/>
            <person name="Hellsten U."/>
            <person name="Putnam N."/>
            <person name="Ralph S."/>
            <person name="Rombauts S."/>
            <person name="Salamov A."/>
            <person name="Schein J."/>
            <person name="Sterck L."/>
            <person name="Aerts A."/>
            <person name="Bhalerao R.R."/>
            <person name="Bhalerao R.P."/>
            <person name="Blaudez D."/>
            <person name="Boerjan W."/>
            <person name="Brun A."/>
            <person name="Brunner A."/>
            <person name="Busov V."/>
            <person name="Campbell M."/>
            <person name="Carlson J."/>
            <person name="Chalot M."/>
            <person name="Chapman J."/>
            <person name="Chen G.L."/>
            <person name="Cooper D."/>
            <person name="Coutinho P.M."/>
            <person name="Couturier J."/>
            <person name="Covert S."/>
            <person name="Cronk Q."/>
            <person name="Cunningham R."/>
            <person name="Davis J."/>
            <person name="Degroeve S."/>
            <person name="Dejardin A."/>
            <person name="Depamphilis C."/>
            <person name="Detter J."/>
            <person name="Dirks B."/>
            <person name="Dubchak I."/>
            <person name="Duplessis S."/>
            <person name="Ehlting J."/>
            <person name="Ellis B."/>
            <person name="Gendler K."/>
            <person name="Goodstein D."/>
            <person name="Gribskov M."/>
            <person name="Grimwood J."/>
            <person name="Groover A."/>
            <person name="Gunter L."/>
            <person name="Hamberger B."/>
            <person name="Heinze B."/>
            <person name="Helariutta Y."/>
            <person name="Henrissat B."/>
            <person name="Holligan D."/>
            <person name="Holt R."/>
            <person name="Huang W."/>
            <person name="Islam-Faridi N."/>
            <person name="Jones S."/>
            <person name="Jones-Rhoades M."/>
            <person name="Jorgensen R."/>
            <person name="Joshi C."/>
            <person name="Kangasjarvi J."/>
            <person name="Karlsson J."/>
            <person name="Kelleher C."/>
            <person name="Kirkpatrick R."/>
            <person name="Kirst M."/>
            <person name="Kohler A."/>
            <person name="Kalluri U."/>
            <person name="Larimer F."/>
            <person name="Leebens-Mack J."/>
            <person name="Leple J.C."/>
            <person name="Locascio P."/>
            <person name="Lou Y."/>
            <person name="Lucas S."/>
            <person name="Martin F."/>
            <person name="Montanini B."/>
            <person name="Napoli C."/>
            <person name="Nelson D.R."/>
            <person name="Nelson C."/>
            <person name="Nieminen K."/>
            <person name="Nilsson O."/>
            <person name="Pereda V."/>
            <person name="Peter G."/>
            <person name="Philippe R."/>
            <person name="Pilate G."/>
            <person name="Poliakov A."/>
            <person name="Razumovskaya J."/>
            <person name="Richardson P."/>
            <person name="Rinaldi C."/>
            <person name="Ritland K."/>
            <person name="Rouze P."/>
            <person name="Ryaboy D."/>
            <person name="Schmutz J."/>
            <person name="Schrader J."/>
            <person name="Segerman B."/>
            <person name="Shin H."/>
            <person name="Siddiqui A."/>
            <person name="Sterky F."/>
            <person name="Terry A."/>
            <person name="Tsai C.J."/>
            <person name="Uberbacher E."/>
            <person name="Unneberg P."/>
            <person name="Vahala J."/>
            <person name="Wall K."/>
            <person name="Wessler S."/>
            <person name="Yang G."/>
            <person name="Yin T."/>
            <person name="Douglas C."/>
            <person name="Marra M."/>
            <person name="Sandberg G."/>
            <person name="Van de Peer Y."/>
            <person name="Rokhsar D."/>
        </authorList>
    </citation>
    <scope>NUCLEOTIDE SEQUENCE [LARGE SCALE GENOMIC DNA]</scope>
    <source>
        <strain evidence="18">cv. Nisqually</strain>
    </source>
</reference>
<evidence type="ECO:0000256" key="10">
    <source>
        <dbReference type="ARBA" id="ARBA00023065"/>
    </source>
</evidence>
<evidence type="ECO:0000256" key="9">
    <source>
        <dbReference type="ARBA" id="ARBA00022989"/>
    </source>
</evidence>
<proteinExistence type="inferred from homology"/>
<feature type="transmembrane region" description="Helical" evidence="15">
    <location>
        <begin position="252"/>
        <end position="272"/>
    </location>
</feature>
<dbReference type="GO" id="GO:1990246">
    <property type="term" value="C:uniplex complex"/>
    <property type="evidence" value="ECO:0000318"/>
    <property type="project" value="GO_Central"/>
</dbReference>
<keyword evidence="4" id="KW-0109">Calcium transport</keyword>
<evidence type="ECO:0000256" key="6">
    <source>
        <dbReference type="ARBA" id="ARBA00022692"/>
    </source>
</evidence>
<dbReference type="AlphaFoldDB" id="A0A2K1Y6G3"/>
<keyword evidence="9 15" id="KW-1133">Transmembrane helix</keyword>
<evidence type="ECO:0000256" key="13">
    <source>
        <dbReference type="ARBA" id="ARBA00023303"/>
    </source>
</evidence>
<dbReference type="SMR" id="A0A2K1Y6G3"/>
<sequence>MWSRLWSSSAPGVLKRTLLAANTQSLSTPPRCTTTRTIDSSAYSYYYYSGRGGGAAADASTPFCKIKSICFSSAIDADAEASSPSSNNNNNNKNDKNILITSSEAKRLMRLVNVEALKMKLGMESREIIPFSDLLEACQSIGIARSHDEAVTFAHVLDDAGVVLLFRDQVYLHPDKVVDLIRRAVPLALTPEDDPARDELKMLQEKKEEIDVQAHKEVRRILYSGLCLALLQVGLFFRLTFWEFSWDVMEPIAFFATTSSIVIGYAYFLITARDPSYQDLMKRLFLSRQRKLFKKLNFDVERFKELQLKQKSPLDATASIKKRVGMKLELDDAMHK</sequence>
<keyword evidence="7" id="KW-0999">Mitochondrion inner membrane</keyword>
<keyword evidence="12 15" id="KW-0472">Membrane</keyword>
<evidence type="ECO:0000256" key="1">
    <source>
        <dbReference type="ARBA" id="ARBA00004448"/>
    </source>
</evidence>
<accession>A0A2K1Y6G3</accession>
<keyword evidence="18" id="KW-1185">Reference proteome</keyword>
<evidence type="ECO:0000259" key="16">
    <source>
        <dbReference type="Pfam" id="PF04678"/>
    </source>
</evidence>
<keyword evidence="10" id="KW-0406">Ion transport</keyword>
<protein>
    <recommendedName>
        <fullName evidence="16">Calcium uniporter protein C-terminal domain-containing protein</fullName>
    </recommendedName>
</protein>
<evidence type="ECO:0000256" key="5">
    <source>
        <dbReference type="ARBA" id="ARBA00022673"/>
    </source>
</evidence>
<dbReference type="EMBL" id="CM009302">
    <property type="protein sequence ID" value="PNT08627.1"/>
    <property type="molecule type" value="Genomic_DNA"/>
</dbReference>
<dbReference type="Proteomes" id="UP000006729">
    <property type="component" value="Chromosome 13"/>
</dbReference>
<comment type="similarity">
    <text evidence="2">Belongs to the MCU (TC 1.A.77) family.</text>
</comment>
<dbReference type="PANTHER" id="PTHR13462">
    <property type="entry name" value="CALCIUM UNIPORTER PROTEIN, MITOCHONDRIAL"/>
    <property type="match status" value="1"/>
</dbReference>
<dbReference type="PANTHER" id="PTHR13462:SF10">
    <property type="entry name" value="CALCIUM UNIPORTER PROTEIN, MITOCHONDRIAL"/>
    <property type="match status" value="1"/>
</dbReference>
<evidence type="ECO:0000313" key="17">
    <source>
        <dbReference type="EMBL" id="PNT08627.1"/>
    </source>
</evidence>
<dbReference type="Pfam" id="PF04678">
    <property type="entry name" value="MCU"/>
    <property type="match status" value="1"/>
</dbReference>
<name>A0A2K1Y6G3_POPTR</name>
<feature type="domain" description="Calcium uniporter protein C-terminal" evidence="16">
    <location>
        <begin position="148"/>
        <end position="306"/>
    </location>
</feature>
<evidence type="ECO:0000256" key="11">
    <source>
        <dbReference type="ARBA" id="ARBA00023128"/>
    </source>
</evidence>
<dbReference type="GO" id="GO:0015292">
    <property type="term" value="F:uniporter activity"/>
    <property type="evidence" value="ECO:0000318"/>
    <property type="project" value="GO_Central"/>
</dbReference>
<dbReference type="GO" id="GO:0036444">
    <property type="term" value="P:calcium import into the mitochondrion"/>
    <property type="evidence" value="ECO:0000318"/>
    <property type="project" value="GO_Central"/>
</dbReference>
<evidence type="ECO:0000256" key="15">
    <source>
        <dbReference type="SAM" id="Phobius"/>
    </source>
</evidence>
<dbReference type="InParanoid" id="A0A2K1Y6G3"/>
<evidence type="ECO:0000256" key="7">
    <source>
        <dbReference type="ARBA" id="ARBA00022792"/>
    </source>
</evidence>
<dbReference type="GO" id="GO:0051560">
    <property type="term" value="P:mitochondrial calcium ion homeostasis"/>
    <property type="evidence" value="ECO:0000318"/>
    <property type="project" value="GO_Central"/>
</dbReference>
<dbReference type="InterPro" id="IPR006769">
    <property type="entry name" value="MCU_C"/>
</dbReference>
<evidence type="ECO:0000256" key="12">
    <source>
        <dbReference type="ARBA" id="ARBA00023136"/>
    </source>
</evidence>
<keyword evidence="6 15" id="KW-0812">Transmembrane</keyword>
<evidence type="ECO:0000256" key="3">
    <source>
        <dbReference type="ARBA" id="ARBA00022448"/>
    </source>
</evidence>
<keyword evidence="13" id="KW-0407">Ion channel</keyword>
<dbReference type="Gramene" id="Potri.013G161300.1.v4.1">
    <property type="protein sequence ID" value="Potri.013G161300.1.v4.1"/>
    <property type="gene ID" value="Potri.013G161300.v4.1"/>
</dbReference>
<dbReference type="OrthoDB" id="278338at2759"/>
<evidence type="ECO:0000256" key="8">
    <source>
        <dbReference type="ARBA" id="ARBA00022837"/>
    </source>
</evidence>
<gene>
    <name evidence="17" type="ORF">POPTR_013G161300</name>
</gene>
<dbReference type="InterPro" id="IPR039055">
    <property type="entry name" value="MCU_fam"/>
</dbReference>
<keyword evidence="3" id="KW-0813">Transport</keyword>
<evidence type="ECO:0000256" key="4">
    <source>
        <dbReference type="ARBA" id="ARBA00022568"/>
    </source>
</evidence>
<evidence type="ECO:0000256" key="2">
    <source>
        <dbReference type="ARBA" id="ARBA00005653"/>
    </source>
</evidence>
<feature type="transmembrane region" description="Helical" evidence="15">
    <location>
        <begin position="221"/>
        <end position="240"/>
    </location>
</feature>
<dbReference type="FunCoup" id="A0A2K1Y6G3">
    <property type="interactions" value="594"/>
</dbReference>
<keyword evidence="5" id="KW-0107">Calcium channel</keyword>
<evidence type="ECO:0000256" key="14">
    <source>
        <dbReference type="ARBA" id="ARBA00036634"/>
    </source>
</evidence>
<comment type="subcellular location">
    <subcellularLocation>
        <location evidence="1">Mitochondrion inner membrane</location>
        <topology evidence="1">Multi-pass membrane protein</topology>
    </subcellularLocation>
</comment>
<dbReference type="OMA" id="MQVGLFF"/>
<evidence type="ECO:0000313" key="18">
    <source>
        <dbReference type="Proteomes" id="UP000006729"/>
    </source>
</evidence>
<keyword evidence="11" id="KW-0496">Mitochondrion</keyword>
<keyword evidence="8" id="KW-0106">Calcium</keyword>
<comment type="catalytic activity">
    <reaction evidence="14">
        <text>Ca(2+)(in) = Ca(2+)(out)</text>
        <dbReference type="Rhea" id="RHEA:29671"/>
        <dbReference type="ChEBI" id="CHEBI:29108"/>
    </reaction>
</comment>